<sequence>MIPLTFDAWRPKQFLVVAQIDVTRAMLGDMGIPILDEDGEEVAIVGLSNGAVYELFKMPENSVLGYALMRGDPGDMSWEGALEEFLSDSGIDRSRVIAVPNDEDESWRSLES</sequence>
<dbReference type="EMBL" id="FNVU01000016">
    <property type="protein sequence ID" value="SEG85621.1"/>
    <property type="molecule type" value="Genomic_DNA"/>
</dbReference>
<dbReference type="RefSeq" id="WP_146088379.1">
    <property type="nucleotide sequence ID" value="NZ_FNVU01000016.1"/>
</dbReference>
<reference evidence="1 2" key="1">
    <citation type="submission" date="2016-10" db="EMBL/GenBank/DDBJ databases">
        <authorList>
            <person name="de Groot N.N."/>
        </authorList>
    </citation>
    <scope>NUCLEOTIDE SEQUENCE [LARGE SCALE GENOMIC DNA]</scope>
    <source>
        <strain evidence="1 2">CGMCC 4.2023</strain>
    </source>
</reference>
<protein>
    <submittedName>
        <fullName evidence="1">Uncharacterized protein</fullName>
    </submittedName>
</protein>
<accession>A0A1H6DKH1</accession>
<dbReference type="OrthoDB" id="9951884at2"/>
<proteinExistence type="predicted"/>
<evidence type="ECO:0000313" key="2">
    <source>
        <dbReference type="Proteomes" id="UP000236754"/>
    </source>
</evidence>
<name>A0A1H6DKH1_9ACTN</name>
<evidence type="ECO:0000313" key="1">
    <source>
        <dbReference type="EMBL" id="SEG85621.1"/>
    </source>
</evidence>
<dbReference type="Proteomes" id="UP000236754">
    <property type="component" value="Unassembled WGS sequence"/>
</dbReference>
<keyword evidence="2" id="KW-1185">Reference proteome</keyword>
<gene>
    <name evidence="1" type="ORF">SAMN05216223_116107</name>
</gene>
<dbReference type="AlphaFoldDB" id="A0A1H6DKH1"/>
<organism evidence="1 2">
    <name type="scientific">Actinacidiphila yanglinensis</name>
    <dbReference type="NCBI Taxonomy" id="310779"/>
    <lineage>
        <taxon>Bacteria</taxon>
        <taxon>Bacillati</taxon>
        <taxon>Actinomycetota</taxon>
        <taxon>Actinomycetes</taxon>
        <taxon>Kitasatosporales</taxon>
        <taxon>Streptomycetaceae</taxon>
        <taxon>Actinacidiphila</taxon>
    </lineage>
</organism>